<reference evidence="1 2" key="1">
    <citation type="journal article" date="2019" name="Nat. Ecol. Evol.">
        <title>Megaphylogeny resolves global patterns of mushroom evolution.</title>
        <authorList>
            <person name="Varga T."/>
            <person name="Krizsan K."/>
            <person name="Foldi C."/>
            <person name="Dima B."/>
            <person name="Sanchez-Garcia M."/>
            <person name="Sanchez-Ramirez S."/>
            <person name="Szollosi G.J."/>
            <person name="Szarkandi J.G."/>
            <person name="Papp V."/>
            <person name="Albert L."/>
            <person name="Andreopoulos W."/>
            <person name="Angelini C."/>
            <person name="Antonin V."/>
            <person name="Barry K.W."/>
            <person name="Bougher N.L."/>
            <person name="Buchanan P."/>
            <person name="Buyck B."/>
            <person name="Bense V."/>
            <person name="Catcheside P."/>
            <person name="Chovatia M."/>
            <person name="Cooper J."/>
            <person name="Damon W."/>
            <person name="Desjardin D."/>
            <person name="Finy P."/>
            <person name="Geml J."/>
            <person name="Haridas S."/>
            <person name="Hughes K."/>
            <person name="Justo A."/>
            <person name="Karasinski D."/>
            <person name="Kautmanova I."/>
            <person name="Kiss B."/>
            <person name="Kocsube S."/>
            <person name="Kotiranta H."/>
            <person name="LaButti K.M."/>
            <person name="Lechner B.E."/>
            <person name="Liimatainen K."/>
            <person name="Lipzen A."/>
            <person name="Lukacs Z."/>
            <person name="Mihaltcheva S."/>
            <person name="Morgado L.N."/>
            <person name="Niskanen T."/>
            <person name="Noordeloos M.E."/>
            <person name="Ohm R.A."/>
            <person name="Ortiz-Santana B."/>
            <person name="Ovrebo C."/>
            <person name="Racz N."/>
            <person name="Riley R."/>
            <person name="Savchenko A."/>
            <person name="Shiryaev A."/>
            <person name="Soop K."/>
            <person name="Spirin V."/>
            <person name="Szebenyi C."/>
            <person name="Tomsovsky M."/>
            <person name="Tulloss R.E."/>
            <person name="Uehling J."/>
            <person name="Grigoriev I.V."/>
            <person name="Vagvolgyi C."/>
            <person name="Papp T."/>
            <person name="Martin F.M."/>
            <person name="Miettinen O."/>
            <person name="Hibbett D.S."/>
            <person name="Nagy L.G."/>
        </authorList>
    </citation>
    <scope>NUCLEOTIDE SEQUENCE [LARGE SCALE GENOMIC DNA]</scope>
    <source>
        <strain evidence="1 2">OMC1185</strain>
    </source>
</reference>
<organism evidence="1 2">
    <name type="scientific">Heliocybe sulcata</name>
    <dbReference type="NCBI Taxonomy" id="5364"/>
    <lineage>
        <taxon>Eukaryota</taxon>
        <taxon>Fungi</taxon>
        <taxon>Dikarya</taxon>
        <taxon>Basidiomycota</taxon>
        <taxon>Agaricomycotina</taxon>
        <taxon>Agaricomycetes</taxon>
        <taxon>Gloeophyllales</taxon>
        <taxon>Gloeophyllaceae</taxon>
        <taxon>Heliocybe</taxon>
    </lineage>
</organism>
<dbReference type="Gene3D" id="3.90.640.10">
    <property type="entry name" value="Actin, Chain A, domain 4"/>
    <property type="match status" value="1"/>
</dbReference>
<dbReference type="PANTHER" id="PTHR14187:SF5">
    <property type="entry name" value="HEAT SHOCK 70 KDA PROTEIN 12A"/>
    <property type="match status" value="1"/>
</dbReference>
<sequence>MSKLQTPYGGSNRKLLIALDIGTTCSAVSYTILDPGEIPEIRRVPTFPGLNGSRADAKLPSVLYYNAKGDVQAVGYEAEDAFETGKAEDEDWIRVEWFKLHLRPRGLSDPHIQDESIPPIPENKTVTEVLADFLRYLFECAKRYITTTYTGGDEVLKLFEGGTEFVMGHPNGWGGFQQQNMRQAAVKAGLVPSMDAAGDRIQFVTEGEASLYYCLTDTSTSDHIKPGNRIMIVDAGGGTVDLSSYLIKQVGPIKLEEVASPSCRLQGSVFVDDRAKSYIREKLRGSSYDDPEDINLIARRFGETGKRSFESVDQVVIIPFGGTRDNQPKYGIIKGKLKLQGDEVHPFFNPSIEAILDAIRDQRREGGDIKTVFFVGGFSTNRYLFDTLRARLAAIGIDASRPDGYTNKAVADGAVAFYTENVVTVRFARVAYGTRGIRTYDRTNQEHRARTHAVIRSATGIENLPNAFHCILPKGSRVVHDREHVETFAFEVKDKNSLRDSDITLVTYSGCSPEPRWTDVDSASYRELGRIRAPVSQNSHLLQLVDDGKGRQFYRFIFRVVLKLGLTELKACIAWTENGQEKRSPISIVYVRPEVD</sequence>
<dbReference type="AlphaFoldDB" id="A0A5C3MZY5"/>
<name>A0A5C3MZY5_9AGAM</name>
<dbReference type="InterPro" id="IPR043129">
    <property type="entry name" value="ATPase_NBD"/>
</dbReference>
<protein>
    <recommendedName>
        <fullName evidence="3">Actin-like ATPase domain-containing protein</fullName>
    </recommendedName>
</protein>
<gene>
    <name evidence="1" type="ORF">OE88DRAFT_1735638</name>
</gene>
<dbReference type="PANTHER" id="PTHR14187">
    <property type="entry name" value="ALPHA KINASE/ELONGATION FACTOR 2 KINASE"/>
    <property type="match status" value="1"/>
</dbReference>
<dbReference type="EMBL" id="ML213512">
    <property type="protein sequence ID" value="TFK50904.1"/>
    <property type="molecule type" value="Genomic_DNA"/>
</dbReference>
<dbReference type="SUPFAM" id="SSF53067">
    <property type="entry name" value="Actin-like ATPase domain"/>
    <property type="match status" value="2"/>
</dbReference>
<evidence type="ECO:0000313" key="2">
    <source>
        <dbReference type="Proteomes" id="UP000305948"/>
    </source>
</evidence>
<proteinExistence type="predicted"/>
<keyword evidence="2" id="KW-1185">Reference proteome</keyword>
<dbReference type="OrthoDB" id="2963168at2759"/>
<evidence type="ECO:0000313" key="1">
    <source>
        <dbReference type="EMBL" id="TFK50904.1"/>
    </source>
</evidence>
<evidence type="ECO:0008006" key="3">
    <source>
        <dbReference type="Google" id="ProtNLM"/>
    </source>
</evidence>
<accession>A0A5C3MZY5</accession>
<dbReference type="CDD" id="cd10170">
    <property type="entry name" value="ASKHA_NBD_HSP70"/>
    <property type="match status" value="1"/>
</dbReference>
<dbReference type="Gene3D" id="3.30.420.40">
    <property type="match status" value="2"/>
</dbReference>
<dbReference type="Proteomes" id="UP000305948">
    <property type="component" value="Unassembled WGS sequence"/>
</dbReference>
<dbReference type="STRING" id="5364.A0A5C3MZY5"/>